<dbReference type="InterPro" id="IPR018060">
    <property type="entry name" value="HTH_AraC"/>
</dbReference>
<evidence type="ECO:0000256" key="1">
    <source>
        <dbReference type="ARBA" id="ARBA00023015"/>
    </source>
</evidence>
<dbReference type="SUPFAM" id="SSF46689">
    <property type="entry name" value="Homeodomain-like"/>
    <property type="match status" value="1"/>
</dbReference>
<accession>A0ABW2LWF8</accession>
<dbReference type="Gene3D" id="1.25.40.10">
    <property type="entry name" value="Tetratricopeptide repeat domain"/>
    <property type="match status" value="2"/>
</dbReference>
<dbReference type="SMART" id="SM00342">
    <property type="entry name" value="HTH_ARAC"/>
    <property type="match status" value="1"/>
</dbReference>
<dbReference type="SUPFAM" id="SSF48452">
    <property type="entry name" value="TPR-like"/>
    <property type="match status" value="2"/>
</dbReference>
<evidence type="ECO:0000313" key="6">
    <source>
        <dbReference type="EMBL" id="MFC7345645.1"/>
    </source>
</evidence>
<dbReference type="RefSeq" id="WP_378173220.1">
    <property type="nucleotide sequence ID" value="NZ_JBHTCR010000001.1"/>
</dbReference>
<feature type="transmembrane region" description="Helical" evidence="4">
    <location>
        <begin position="366"/>
        <end position="386"/>
    </location>
</feature>
<keyword evidence="1" id="KW-0805">Transcription regulation</keyword>
<dbReference type="InterPro" id="IPR009057">
    <property type="entry name" value="Homeodomain-like_sf"/>
</dbReference>
<keyword evidence="4" id="KW-0812">Transmembrane</keyword>
<evidence type="ECO:0000259" key="5">
    <source>
        <dbReference type="PROSITE" id="PS01124"/>
    </source>
</evidence>
<dbReference type="InterPro" id="IPR011990">
    <property type="entry name" value="TPR-like_helical_dom_sf"/>
</dbReference>
<evidence type="ECO:0000256" key="3">
    <source>
        <dbReference type="ARBA" id="ARBA00023163"/>
    </source>
</evidence>
<keyword evidence="3" id="KW-0804">Transcription</keyword>
<dbReference type="PANTHER" id="PTHR43280:SF2">
    <property type="entry name" value="HTH-TYPE TRANSCRIPTIONAL REGULATOR EXSA"/>
    <property type="match status" value="1"/>
</dbReference>
<dbReference type="Proteomes" id="UP001596550">
    <property type="component" value="Unassembled WGS sequence"/>
</dbReference>
<keyword evidence="4" id="KW-1133">Transmembrane helix</keyword>
<dbReference type="SMART" id="SM00028">
    <property type="entry name" value="TPR"/>
    <property type="match status" value="3"/>
</dbReference>
<keyword evidence="4" id="KW-0472">Membrane</keyword>
<dbReference type="EMBL" id="JBHTCR010000001">
    <property type="protein sequence ID" value="MFC7345645.1"/>
    <property type="molecule type" value="Genomic_DNA"/>
</dbReference>
<dbReference type="PANTHER" id="PTHR43280">
    <property type="entry name" value="ARAC-FAMILY TRANSCRIPTIONAL REGULATOR"/>
    <property type="match status" value="1"/>
</dbReference>
<keyword evidence="7" id="KW-1185">Reference proteome</keyword>
<dbReference type="Gene3D" id="1.10.10.60">
    <property type="entry name" value="Homeodomain-like"/>
    <property type="match status" value="1"/>
</dbReference>
<dbReference type="InterPro" id="IPR019734">
    <property type="entry name" value="TPR_rpt"/>
</dbReference>
<sequence>MSSFYGQDFYSELRKKYWEYEENDDKAFNYINLYITTAKKQKNYSELFQAYDDAIRFSSQNKLKYADSAIAAAKLSGNNDLIGNAYLGKGTVYYFTYRKFQPALNEYLKADKYLLYSNDYFLKYQNLYHIGVVKSYLGYYKEASEIFIKCIKFFESNLQKDVHPNILFNNRRGYYNSLHQLIVCYQGLKQFQAAELLINKALKNIPDEAEFFQEKSYFYKSLGVNDFYFKRYDNSLYNLQRSLSGLKKVNDFSWSSVVYFYLGQSHSKKGNTGKSLENYRKVDSIFNKYSYIIPEVRNNYEELINHYKQSKNPQKELYYTKQLLKVDSVLSYDFKYLSNKIHKDYETKTLLAAKAQLEKKNSTSNILLIISVLLSGILICMVLYWFRRKIEIQKKYDHLIHEINSSKVEETVSNTSAREKNSKLDSGVVSNLNKKFAEFEKNKGFLEKGVTAGRLAIEFETNATYLSQFMNEFKESNFNTYINKLRIKYAADQIYRHKDWRKYSVEDIAIACGFSNRQSFSNFFYEQNGIRPAEFLKRVREEVMVEKIAD</sequence>
<protein>
    <submittedName>
        <fullName evidence="6">Helix-turn-helix domain-containing protein</fullName>
    </submittedName>
</protein>
<feature type="domain" description="HTH araC/xylS-type" evidence="5">
    <location>
        <begin position="446"/>
        <end position="538"/>
    </location>
</feature>
<name>A0ABW2LWF8_9FLAO</name>
<organism evidence="6 7">
    <name type="scientific">Chryseobacterium zhengzhouense</name>
    <dbReference type="NCBI Taxonomy" id="1636086"/>
    <lineage>
        <taxon>Bacteria</taxon>
        <taxon>Pseudomonadati</taxon>
        <taxon>Bacteroidota</taxon>
        <taxon>Flavobacteriia</taxon>
        <taxon>Flavobacteriales</taxon>
        <taxon>Weeksellaceae</taxon>
        <taxon>Chryseobacterium group</taxon>
        <taxon>Chryseobacterium</taxon>
    </lineage>
</organism>
<comment type="caution">
    <text evidence="6">The sequence shown here is derived from an EMBL/GenBank/DDBJ whole genome shotgun (WGS) entry which is preliminary data.</text>
</comment>
<keyword evidence="2" id="KW-0238">DNA-binding</keyword>
<evidence type="ECO:0000256" key="2">
    <source>
        <dbReference type="ARBA" id="ARBA00023125"/>
    </source>
</evidence>
<evidence type="ECO:0000256" key="4">
    <source>
        <dbReference type="SAM" id="Phobius"/>
    </source>
</evidence>
<gene>
    <name evidence="6" type="ORF">ACFQO9_02800</name>
</gene>
<proteinExistence type="predicted"/>
<dbReference type="PROSITE" id="PS01124">
    <property type="entry name" value="HTH_ARAC_FAMILY_2"/>
    <property type="match status" value="1"/>
</dbReference>
<dbReference type="Pfam" id="PF12833">
    <property type="entry name" value="HTH_18"/>
    <property type="match status" value="1"/>
</dbReference>
<reference evidence="7" key="1">
    <citation type="journal article" date="2019" name="Int. J. Syst. Evol. Microbiol.">
        <title>The Global Catalogue of Microorganisms (GCM) 10K type strain sequencing project: providing services to taxonomists for standard genome sequencing and annotation.</title>
        <authorList>
            <consortium name="The Broad Institute Genomics Platform"/>
            <consortium name="The Broad Institute Genome Sequencing Center for Infectious Disease"/>
            <person name="Wu L."/>
            <person name="Ma J."/>
        </authorList>
    </citation>
    <scope>NUCLEOTIDE SEQUENCE [LARGE SCALE GENOMIC DNA]</scope>
    <source>
        <strain evidence="7">CCUG 54781</strain>
    </source>
</reference>
<evidence type="ECO:0000313" key="7">
    <source>
        <dbReference type="Proteomes" id="UP001596550"/>
    </source>
</evidence>